<evidence type="ECO:0000313" key="2">
    <source>
        <dbReference type="Proteomes" id="UP001202328"/>
    </source>
</evidence>
<dbReference type="Proteomes" id="UP001202328">
    <property type="component" value="Unassembled WGS sequence"/>
</dbReference>
<comment type="caution">
    <text evidence="1">The sequence shown here is derived from an EMBL/GenBank/DDBJ whole genome shotgun (WGS) entry which is preliminary data.</text>
</comment>
<name>A0AAD4RVV2_9MAGN</name>
<gene>
    <name evidence="1" type="ORF">MKW98_027535</name>
</gene>
<organism evidence="1 2">
    <name type="scientific">Papaver atlanticum</name>
    <dbReference type="NCBI Taxonomy" id="357466"/>
    <lineage>
        <taxon>Eukaryota</taxon>
        <taxon>Viridiplantae</taxon>
        <taxon>Streptophyta</taxon>
        <taxon>Embryophyta</taxon>
        <taxon>Tracheophyta</taxon>
        <taxon>Spermatophyta</taxon>
        <taxon>Magnoliopsida</taxon>
        <taxon>Ranunculales</taxon>
        <taxon>Papaveraceae</taxon>
        <taxon>Papaveroideae</taxon>
        <taxon>Papaver</taxon>
    </lineage>
</organism>
<feature type="non-terminal residue" evidence="1">
    <location>
        <position position="134"/>
    </location>
</feature>
<accession>A0AAD4RVV2</accession>
<protein>
    <submittedName>
        <fullName evidence="1">Uncharacterized protein</fullName>
    </submittedName>
</protein>
<sequence>MGVNATIIVHVCNLKFSHIVTSSSTINELKLISDLYFTYVYEGNNVCLRGDFQLQSMICFYIVNNVITFDLSIEFISYSSLAASVDYDGDVVDELAEDSRTAFIEDEAQVSRPRRLKEWENVLGDVSKRSICSS</sequence>
<dbReference type="AlphaFoldDB" id="A0AAD4RVV2"/>
<dbReference type="EMBL" id="JAJJMB010017748">
    <property type="protein sequence ID" value="KAI3835623.1"/>
    <property type="molecule type" value="Genomic_DNA"/>
</dbReference>
<evidence type="ECO:0000313" key="1">
    <source>
        <dbReference type="EMBL" id="KAI3835623.1"/>
    </source>
</evidence>
<reference evidence="1" key="1">
    <citation type="submission" date="2022-04" db="EMBL/GenBank/DDBJ databases">
        <title>A functionally conserved STORR gene fusion in Papaver species that diverged 16.8 million years ago.</title>
        <authorList>
            <person name="Catania T."/>
        </authorList>
    </citation>
    <scope>NUCLEOTIDE SEQUENCE</scope>
    <source>
        <strain evidence="1">S-188037</strain>
    </source>
</reference>
<proteinExistence type="predicted"/>
<keyword evidence="2" id="KW-1185">Reference proteome</keyword>